<dbReference type="RefSeq" id="WP_240711811.1">
    <property type="nucleotide sequence ID" value="NZ_JAKVTV010000001.1"/>
</dbReference>
<comment type="caution">
    <text evidence="2">The sequence shown here is derived from an EMBL/GenBank/DDBJ whole genome shotgun (WGS) entry which is preliminary data.</text>
</comment>
<evidence type="ECO:0000313" key="3">
    <source>
        <dbReference type="Proteomes" id="UP001139226"/>
    </source>
</evidence>
<name>A0A9X2A7Q5_9FLAO</name>
<evidence type="ECO:0000259" key="1">
    <source>
        <dbReference type="Pfam" id="PF12728"/>
    </source>
</evidence>
<organism evidence="2 3">
    <name type="scientific">Christiangramia lutea</name>
    <dbReference type="NCBI Taxonomy" id="1607951"/>
    <lineage>
        <taxon>Bacteria</taxon>
        <taxon>Pseudomonadati</taxon>
        <taxon>Bacteroidota</taxon>
        <taxon>Flavobacteriia</taxon>
        <taxon>Flavobacteriales</taxon>
        <taxon>Flavobacteriaceae</taxon>
        <taxon>Christiangramia</taxon>
    </lineage>
</organism>
<protein>
    <submittedName>
        <fullName evidence="2">Helix-turn-helix domain-containing protein</fullName>
    </submittedName>
</protein>
<sequence>MKKLDYNSKESIKNFKIFILNRSNEDKRKNKEFREKYKEKFDQELKREIESLRDSFKTKLYEIKRKDDILTPKEIERQLKISRKTFDRWANDGLRTMQRSPGSSIRVKREELEIYLNEKGYDGLF</sequence>
<feature type="domain" description="Helix-turn-helix" evidence="1">
    <location>
        <begin position="70"/>
        <end position="119"/>
    </location>
</feature>
<evidence type="ECO:0000313" key="2">
    <source>
        <dbReference type="EMBL" id="MCH4821679.1"/>
    </source>
</evidence>
<accession>A0A9X2A7Q5</accession>
<dbReference type="Pfam" id="PF12728">
    <property type="entry name" value="HTH_17"/>
    <property type="match status" value="1"/>
</dbReference>
<gene>
    <name evidence="2" type="ORF">ML462_00705</name>
</gene>
<proteinExistence type="predicted"/>
<dbReference type="InterPro" id="IPR041657">
    <property type="entry name" value="HTH_17"/>
</dbReference>
<dbReference type="EMBL" id="JAKVTV010000001">
    <property type="protein sequence ID" value="MCH4821679.1"/>
    <property type="molecule type" value="Genomic_DNA"/>
</dbReference>
<dbReference type="Proteomes" id="UP001139226">
    <property type="component" value="Unassembled WGS sequence"/>
</dbReference>
<keyword evidence="3" id="KW-1185">Reference proteome</keyword>
<reference evidence="2" key="1">
    <citation type="submission" date="2022-03" db="EMBL/GenBank/DDBJ databases">
        <title>Gramella crocea sp. nov., isolated from activated sludge of a seafood processing plant.</title>
        <authorList>
            <person name="Zhang X."/>
        </authorList>
    </citation>
    <scope>NUCLEOTIDE SEQUENCE</scope>
    <source>
        <strain evidence="2">YJ019</strain>
    </source>
</reference>
<dbReference type="AlphaFoldDB" id="A0A9X2A7Q5"/>